<dbReference type="GeneID" id="89935784"/>
<dbReference type="Proteomes" id="UP001302812">
    <property type="component" value="Unassembled WGS sequence"/>
</dbReference>
<evidence type="ECO:0000256" key="1">
    <source>
        <dbReference type="SAM" id="MobiDB-lite"/>
    </source>
</evidence>
<evidence type="ECO:0000313" key="4">
    <source>
        <dbReference type="Proteomes" id="UP001302812"/>
    </source>
</evidence>
<dbReference type="RefSeq" id="XP_064669670.1">
    <property type="nucleotide sequence ID" value="XM_064811659.1"/>
</dbReference>
<feature type="domain" description="JmjC" evidence="2">
    <location>
        <begin position="343"/>
        <end position="565"/>
    </location>
</feature>
<reference evidence="3" key="2">
    <citation type="submission" date="2023-05" db="EMBL/GenBank/DDBJ databases">
        <authorList>
            <consortium name="Lawrence Berkeley National Laboratory"/>
            <person name="Steindorff A."/>
            <person name="Hensen N."/>
            <person name="Bonometti L."/>
            <person name="Westerberg I."/>
            <person name="Brannstrom I.O."/>
            <person name="Guillou S."/>
            <person name="Cros-Aarteil S."/>
            <person name="Calhoun S."/>
            <person name="Haridas S."/>
            <person name="Kuo A."/>
            <person name="Mondo S."/>
            <person name="Pangilinan J."/>
            <person name="Riley R."/>
            <person name="Labutti K."/>
            <person name="Andreopoulos B."/>
            <person name="Lipzen A."/>
            <person name="Chen C."/>
            <person name="Yanf M."/>
            <person name="Daum C."/>
            <person name="Ng V."/>
            <person name="Clum A."/>
            <person name="Ohm R."/>
            <person name="Martin F."/>
            <person name="Silar P."/>
            <person name="Natvig D."/>
            <person name="Lalanne C."/>
            <person name="Gautier V."/>
            <person name="Ament-Velasquez S.L."/>
            <person name="Kruys A."/>
            <person name="Hutchinson M.I."/>
            <person name="Powell A.J."/>
            <person name="Barry K."/>
            <person name="Miller A.N."/>
            <person name="Grigoriev I.V."/>
            <person name="Debuchy R."/>
            <person name="Gladieux P."/>
            <person name="Thoren M.H."/>
            <person name="Johannesson H."/>
        </authorList>
    </citation>
    <scope>NUCLEOTIDE SEQUENCE</scope>
    <source>
        <strain evidence="3">CBS 508.74</strain>
    </source>
</reference>
<dbReference type="SMART" id="SM00558">
    <property type="entry name" value="JmjC"/>
    <property type="match status" value="1"/>
</dbReference>
<dbReference type="Gene3D" id="2.60.120.650">
    <property type="entry name" value="Cupin"/>
    <property type="match status" value="1"/>
</dbReference>
<name>A0AAN6YRA8_9PEZI</name>
<feature type="region of interest" description="Disordered" evidence="1">
    <location>
        <begin position="497"/>
        <end position="518"/>
    </location>
</feature>
<dbReference type="PANTHER" id="PTHR12461">
    <property type="entry name" value="HYPOXIA-INDUCIBLE FACTOR 1 ALPHA INHIBITOR-RELATED"/>
    <property type="match status" value="1"/>
</dbReference>
<dbReference type="EMBL" id="MU853343">
    <property type="protein sequence ID" value="KAK4112100.1"/>
    <property type="molecule type" value="Genomic_DNA"/>
</dbReference>
<dbReference type="InterPro" id="IPR041667">
    <property type="entry name" value="Cupin_8"/>
</dbReference>
<protein>
    <submittedName>
        <fullName evidence="3">Clavaminate synthase-like protein</fullName>
    </submittedName>
</protein>
<reference evidence="3" key="1">
    <citation type="journal article" date="2023" name="Mol. Phylogenet. Evol.">
        <title>Genome-scale phylogeny and comparative genomics of the fungal order Sordariales.</title>
        <authorList>
            <person name="Hensen N."/>
            <person name="Bonometti L."/>
            <person name="Westerberg I."/>
            <person name="Brannstrom I.O."/>
            <person name="Guillou S."/>
            <person name="Cros-Aarteil S."/>
            <person name="Calhoun S."/>
            <person name="Haridas S."/>
            <person name="Kuo A."/>
            <person name="Mondo S."/>
            <person name="Pangilinan J."/>
            <person name="Riley R."/>
            <person name="LaButti K."/>
            <person name="Andreopoulos B."/>
            <person name="Lipzen A."/>
            <person name="Chen C."/>
            <person name="Yan M."/>
            <person name="Daum C."/>
            <person name="Ng V."/>
            <person name="Clum A."/>
            <person name="Steindorff A."/>
            <person name="Ohm R.A."/>
            <person name="Martin F."/>
            <person name="Silar P."/>
            <person name="Natvig D.O."/>
            <person name="Lalanne C."/>
            <person name="Gautier V."/>
            <person name="Ament-Velasquez S.L."/>
            <person name="Kruys A."/>
            <person name="Hutchinson M.I."/>
            <person name="Powell A.J."/>
            <person name="Barry K."/>
            <person name="Miller A.N."/>
            <person name="Grigoriev I.V."/>
            <person name="Debuchy R."/>
            <person name="Gladieux P."/>
            <person name="Hiltunen Thoren M."/>
            <person name="Johannesson H."/>
        </authorList>
    </citation>
    <scope>NUCLEOTIDE SEQUENCE</scope>
    <source>
        <strain evidence="3">CBS 508.74</strain>
    </source>
</reference>
<dbReference type="AlphaFoldDB" id="A0AAN6YRA8"/>
<dbReference type="PANTHER" id="PTHR12461:SF101">
    <property type="entry name" value="TRNA WYBUTOSINE-SYNTHESIZING PROTEIN 4"/>
    <property type="match status" value="1"/>
</dbReference>
<evidence type="ECO:0000313" key="3">
    <source>
        <dbReference type="EMBL" id="KAK4112100.1"/>
    </source>
</evidence>
<gene>
    <name evidence="3" type="ORF">N656DRAFT_710289</name>
</gene>
<organism evidence="3 4">
    <name type="scientific">Canariomyces notabilis</name>
    <dbReference type="NCBI Taxonomy" id="2074819"/>
    <lineage>
        <taxon>Eukaryota</taxon>
        <taxon>Fungi</taxon>
        <taxon>Dikarya</taxon>
        <taxon>Ascomycota</taxon>
        <taxon>Pezizomycotina</taxon>
        <taxon>Sordariomycetes</taxon>
        <taxon>Sordariomycetidae</taxon>
        <taxon>Sordariales</taxon>
        <taxon>Chaetomiaceae</taxon>
        <taxon>Canariomyces</taxon>
    </lineage>
</organism>
<evidence type="ECO:0000259" key="2">
    <source>
        <dbReference type="PROSITE" id="PS51184"/>
    </source>
</evidence>
<dbReference type="SUPFAM" id="SSF51197">
    <property type="entry name" value="Clavaminate synthase-like"/>
    <property type="match status" value="1"/>
</dbReference>
<keyword evidence="4" id="KW-1185">Reference proteome</keyword>
<feature type="compositionally biased region" description="Gly residues" evidence="1">
    <location>
        <begin position="503"/>
        <end position="515"/>
    </location>
</feature>
<dbReference type="PROSITE" id="PS51184">
    <property type="entry name" value="JMJC"/>
    <property type="match status" value="1"/>
</dbReference>
<sequence>MMDAHEQLKVLCLTAADQIVSECSPVVRDGNGSTGVADCGEPLARLLGRQASQLLKLYHDGAKAILPLEAGKERTLLLKRLDDLVATSYAKFYAYLFKDLPVCWRQLYTDASILKFALQYFSWPLSDASTVGGEAKRAAETALNDMIRTLDLAIILAGAAGERRGRPWINQAFALLEQVWQASSSVTGEALDSPRPCKRLRTSEDPASPIKLWHDSPSFSRHAPFTPPVRSPVRRVHDMSLEAFQLYLDSLPPASPHHLGPLPVIITGLTDSWPARTTHPWCKPSYLLSQTFSGRRLVPVELGRSYTDEGWSQKILPFGDFLEQYITNPTTNNNTTTGTSSSGTHNTTGYLAQHPLLTHIPSLLDDIRPVPDLVYTSPPRHPTDPSQDQPELAAPQLNAWFGPPGTITPLHTDPYHNLLAQVVGRKYVRLYPAWLGGKAMRARKGRDEGQAAGAGTSGVDMSNTSWVDVGVLEGWDEPPLPVDDDAGGRDGDLELEGRVDVGSGLGDSGEDGTSGGRRRWGDDEFRKLEYWDCILEEGDVLYIPIGWWHYVRGLSVSFSVSFWWN</sequence>
<proteinExistence type="predicted"/>
<comment type="caution">
    <text evidence="3">The sequence shown here is derived from an EMBL/GenBank/DDBJ whole genome shotgun (WGS) entry which is preliminary data.</text>
</comment>
<dbReference type="Pfam" id="PF13621">
    <property type="entry name" value="Cupin_8"/>
    <property type="match status" value="1"/>
</dbReference>
<accession>A0AAN6YRA8</accession>
<dbReference type="InterPro" id="IPR003347">
    <property type="entry name" value="JmjC_dom"/>
</dbReference>